<proteinExistence type="predicted"/>
<reference evidence="2" key="1">
    <citation type="submission" date="2023-12" db="EMBL/GenBank/DDBJ databases">
        <title>Genome assembly of Anisodus tanguticus.</title>
        <authorList>
            <person name="Wang Y.-J."/>
        </authorList>
    </citation>
    <scope>NUCLEOTIDE SEQUENCE</scope>
    <source>
        <strain evidence="2">KB-2021</strain>
        <tissue evidence="2">Leaf</tissue>
    </source>
</reference>
<feature type="compositionally biased region" description="Basic and acidic residues" evidence="1">
    <location>
        <begin position="1"/>
        <end position="13"/>
    </location>
</feature>
<sequence length="217" mass="25014">MTDQKEYENHGTKEDEDGEGMDEETFTHQEFLQGPIEGMAFISKDSMFAFYREHTRFKEFGMLKKTSINKSGDTINYVVFACDEGRKGKQKKQSKRVQRLSHCELSIHQDVEIVDGVEKIGDAALDSDVKIRDFKNVMKVRLVAYLNWEDDMIVPDVGGDDSNNDDLTYIRNTREVRSRGRPPTNRHRRGRENIFRQGGGRVYNTRTGPNINIDIVS</sequence>
<comment type="caution">
    <text evidence="2">The sequence shown here is derived from an EMBL/GenBank/DDBJ whole genome shotgun (WGS) entry which is preliminary data.</text>
</comment>
<dbReference type="AlphaFoldDB" id="A0AAE1SGM3"/>
<accession>A0AAE1SGM3</accession>
<organism evidence="2 3">
    <name type="scientific">Anisodus tanguticus</name>
    <dbReference type="NCBI Taxonomy" id="243964"/>
    <lineage>
        <taxon>Eukaryota</taxon>
        <taxon>Viridiplantae</taxon>
        <taxon>Streptophyta</taxon>
        <taxon>Embryophyta</taxon>
        <taxon>Tracheophyta</taxon>
        <taxon>Spermatophyta</taxon>
        <taxon>Magnoliopsida</taxon>
        <taxon>eudicotyledons</taxon>
        <taxon>Gunneridae</taxon>
        <taxon>Pentapetalae</taxon>
        <taxon>asterids</taxon>
        <taxon>lamiids</taxon>
        <taxon>Solanales</taxon>
        <taxon>Solanaceae</taxon>
        <taxon>Solanoideae</taxon>
        <taxon>Hyoscyameae</taxon>
        <taxon>Anisodus</taxon>
    </lineage>
</organism>
<name>A0AAE1SGM3_9SOLA</name>
<protein>
    <submittedName>
        <fullName evidence="2">Uncharacterized protein</fullName>
    </submittedName>
</protein>
<evidence type="ECO:0000313" key="3">
    <source>
        <dbReference type="Proteomes" id="UP001291623"/>
    </source>
</evidence>
<dbReference type="EMBL" id="JAVYJV010000006">
    <property type="protein sequence ID" value="KAK4369297.1"/>
    <property type="molecule type" value="Genomic_DNA"/>
</dbReference>
<keyword evidence="3" id="KW-1185">Reference proteome</keyword>
<gene>
    <name evidence="2" type="ORF">RND71_013089</name>
</gene>
<evidence type="ECO:0000256" key="1">
    <source>
        <dbReference type="SAM" id="MobiDB-lite"/>
    </source>
</evidence>
<feature type="region of interest" description="Disordered" evidence="1">
    <location>
        <begin position="1"/>
        <end position="20"/>
    </location>
</feature>
<dbReference type="Proteomes" id="UP001291623">
    <property type="component" value="Unassembled WGS sequence"/>
</dbReference>
<evidence type="ECO:0000313" key="2">
    <source>
        <dbReference type="EMBL" id="KAK4369297.1"/>
    </source>
</evidence>